<dbReference type="AlphaFoldDB" id="O69903"/>
<dbReference type="EMBL" id="AL645882">
    <property type="protein sequence ID" value="CAA19407.1"/>
    <property type="molecule type" value="Genomic_DNA"/>
</dbReference>
<dbReference type="PATRIC" id="fig|100226.15.peg.5705"/>
<name>O69903_STRCO</name>
<keyword evidence="2" id="KW-1185">Reference proteome</keyword>
<dbReference type="InParanoid" id="O69903"/>
<dbReference type="Proteomes" id="UP000001973">
    <property type="component" value="Chromosome"/>
</dbReference>
<organism evidence="1 2">
    <name type="scientific">Streptomyces coelicolor (strain ATCC BAA-471 / A3(2) / M145)</name>
    <dbReference type="NCBI Taxonomy" id="100226"/>
    <lineage>
        <taxon>Bacteria</taxon>
        <taxon>Bacillati</taxon>
        <taxon>Actinomycetota</taxon>
        <taxon>Actinomycetes</taxon>
        <taxon>Kitasatosporales</taxon>
        <taxon>Streptomycetaceae</taxon>
        <taxon>Streptomyces</taxon>
        <taxon>Streptomyces albidoflavus group</taxon>
    </lineage>
</organism>
<dbReference type="OrthoDB" id="4334279at2"/>
<dbReference type="EMBL" id="AL939124">
    <property type="protein sequence ID" value="CAA19407.1"/>
    <property type="molecule type" value="Genomic_DNA"/>
</dbReference>
<dbReference type="HOGENOM" id="CLU_2095415_0_0_11"/>
<accession>O69903</accession>
<dbReference type="eggNOG" id="ENOG5031WPK">
    <property type="taxonomic scope" value="Bacteria"/>
</dbReference>
<protein>
    <submittedName>
        <fullName evidence="1">Uncharacterized protein</fullName>
    </submittedName>
</protein>
<dbReference type="KEGG" id="sco:SCO5615"/>
<dbReference type="PaxDb" id="100226-SCO5615"/>
<reference evidence="1 2" key="1">
    <citation type="journal article" date="1996" name="Mol. Microbiol.">
        <title>A set of ordered cosmids and a detailed genetic and physical map for the 8 Mb Streptomyces coelicolor A3(2) chromosome.</title>
        <authorList>
            <person name="Redenbach M."/>
            <person name="Kieser H.M."/>
            <person name="Denapaite D."/>
            <person name="Eichner A."/>
            <person name="Cullum J."/>
            <person name="Kinashi H."/>
            <person name="Hopwood D.A."/>
        </authorList>
    </citation>
    <scope>NUCLEOTIDE SEQUENCE [LARGE SCALE GENOMIC DNA]</scope>
    <source>
        <strain evidence="2">ATCC BAA-471 / A3(2) / M145</strain>
    </source>
</reference>
<evidence type="ECO:0000313" key="2">
    <source>
        <dbReference type="Proteomes" id="UP000001973"/>
    </source>
</evidence>
<evidence type="ECO:0000313" key="1">
    <source>
        <dbReference type="EMBL" id="CAA19407.1"/>
    </source>
</evidence>
<reference evidence="1 2" key="2">
    <citation type="journal article" date="2002" name="Nature">
        <title>Complete genome sequence of the model actinomycete Streptomyces coelicolor A3(2).</title>
        <authorList>
            <person name="Bentley S.D."/>
            <person name="Chater K.F."/>
            <person name="Cerdeno-Tarraga A.M."/>
            <person name="Challis G.L."/>
            <person name="Thomson N.R."/>
            <person name="James K.D."/>
            <person name="Harris D.E."/>
            <person name="Quail M.A."/>
            <person name="Kieser H."/>
            <person name="Harper D."/>
            <person name="Bateman A."/>
            <person name="Brown S."/>
            <person name="Chandra G."/>
            <person name="Chen C.W."/>
            <person name="Collins M."/>
            <person name="Cronin A."/>
            <person name="Fraser A."/>
            <person name="Goble A."/>
            <person name="Hidalgo J."/>
            <person name="Hornsby T."/>
            <person name="Howarth S."/>
            <person name="Huang C.H."/>
            <person name="Kieser T."/>
            <person name="Larke L."/>
            <person name="Murphy L."/>
            <person name="Oliver K."/>
            <person name="O'Neil S."/>
            <person name="Rabbinowitsch E."/>
            <person name="Rajandream M.A."/>
            <person name="Rutherford K."/>
            <person name="Rutter S."/>
            <person name="Seeger K."/>
            <person name="Saunders D."/>
            <person name="Sharp S."/>
            <person name="Squares R."/>
            <person name="Squares S."/>
            <person name="Taylor K."/>
            <person name="Warren T."/>
            <person name="Wietzorrek A."/>
            <person name="Woodward J."/>
            <person name="Barrell B.G."/>
            <person name="Parkhill J."/>
            <person name="Hopwood D.A."/>
        </authorList>
    </citation>
    <scope>NUCLEOTIDE SEQUENCE [LARGE SCALE GENOMIC DNA]</scope>
    <source>
        <strain evidence="2">ATCC BAA-471 / A3(2) / M145</strain>
    </source>
</reference>
<sequence>MNAPETEFADAGWVAITRDEGGRVGVKPVRMFELTGEGVTALTKNADGLMVPDPHAVEIINTDPLHAAKLAWLHKLVGVAERCTTDEARADLRRIAEWLIDWEPGDPGLRLADAEA</sequence>
<dbReference type="PIR" id="T34800">
    <property type="entry name" value="T34800"/>
</dbReference>
<dbReference type="RefSeq" id="WP_011030341.1">
    <property type="nucleotide sequence ID" value="NC_003888.3"/>
</dbReference>
<gene>
    <name evidence="1" type="ordered locus">SCO5615</name>
    <name evidence="1" type="ORF">SC2E1.32</name>
</gene>
<proteinExistence type="predicted"/>
<dbReference type="STRING" id="100226.gene:17763273"/>